<feature type="region of interest" description="Disordered" evidence="1">
    <location>
        <begin position="32"/>
        <end position="56"/>
    </location>
</feature>
<sequence>MPQALKCNSECAAHLHLSHSCSRGLALPDELRMDGGQGGLRRRSRGSSPAHTTRPRSLYIKGWDPKAIWRTHQVLGNNETNVASRRPRNQRPWEYSFGGSEIPKLMCEVGLRAASCMPSPAACAYFRRCARSRRCRIRRTEVQVPRRRAGRRELWASSSEAQLSLPTPNTTYNLLYMTFEYNCLLGSFHVRRITGLNSTESKGTKIYNFKVYSDWAVIEVNVYSGKECWSSSCVVKDKLNLAHDSKNAFTYHLVLKEQSHREGHRRPPFMFQQVLKVAHLPSGTEVHVSTGLEGWTVPVKDPSLREGRALEGGPYGVYGVNAVRILYRLDLHEGPGMNEKYKGEKRVQSTQCWP</sequence>
<gene>
    <name evidence="2" type="ORF">C8F04DRAFT_1178429</name>
</gene>
<evidence type="ECO:0000313" key="2">
    <source>
        <dbReference type="EMBL" id="KAJ7040072.1"/>
    </source>
</evidence>
<organism evidence="2 3">
    <name type="scientific">Mycena alexandri</name>
    <dbReference type="NCBI Taxonomy" id="1745969"/>
    <lineage>
        <taxon>Eukaryota</taxon>
        <taxon>Fungi</taxon>
        <taxon>Dikarya</taxon>
        <taxon>Basidiomycota</taxon>
        <taxon>Agaricomycotina</taxon>
        <taxon>Agaricomycetes</taxon>
        <taxon>Agaricomycetidae</taxon>
        <taxon>Agaricales</taxon>
        <taxon>Marasmiineae</taxon>
        <taxon>Mycenaceae</taxon>
        <taxon>Mycena</taxon>
    </lineage>
</organism>
<evidence type="ECO:0000313" key="3">
    <source>
        <dbReference type="Proteomes" id="UP001218188"/>
    </source>
</evidence>
<proteinExistence type="predicted"/>
<dbReference type="Proteomes" id="UP001218188">
    <property type="component" value="Unassembled WGS sequence"/>
</dbReference>
<protein>
    <submittedName>
        <fullName evidence="2">Uncharacterized protein</fullName>
    </submittedName>
</protein>
<evidence type="ECO:0000256" key="1">
    <source>
        <dbReference type="SAM" id="MobiDB-lite"/>
    </source>
</evidence>
<keyword evidence="3" id="KW-1185">Reference proteome</keyword>
<dbReference type="EMBL" id="JARJCM010000024">
    <property type="protein sequence ID" value="KAJ7040072.1"/>
    <property type="molecule type" value="Genomic_DNA"/>
</dbReference>
<dbReference type="AlphaFoldDB" id="A0AAD6X808"/>
<name>A0AAD6X808_9AGAR</name>
<comment type="caution">
    <text evidence="2">The sequence shown here is derived from an EMBL/GenBank/DDBJ whole genome shotgun (WGS) entry which is preliminary data.</text>
</comment>
<reference evidence="2" key="1">
    <citation type="submission" date="2023-03" db="EMBL/GenBank/DDBJ databases">
        <title>Massive genome expansion in bonnet fungi (Mycena s.s.) driven by repeated elements and novel gene families across ecological guilds.</title>
        <authorList>
            <consortium name="Lawrence Berkeley National Laboratory"/>
            <person name="Harder C.B."/>
            <person name="Miyauchi S."/>
            <person name="Viragh M."/>
            <person name="Kuo A."/>
            <person name="Thoen E."/>
            <person name="Andreopoulos B."/>
            <person name="Lu D."/>
            <person name="Skrede I."/>
            <person name="Drula E."/>
            <person name="Henrissat B."/>
            <person name="Morin E."/>
            <person name="Kohler A."/>
            <person name="Barry K."/>
            <person name="LaButti K."/>
            <person name="Morin E."/>
            <person name="Salamov A."/>
            <person name="Lipzen A."/>
            <person name="Mereny Z."/>
            <person name="Hegedus B."/>
            <person name="Baldrian P."/>
            <person name="Stursova M."/>
            <person name="Weitz H."/>
            <person name="Taylor A."/>
            <person name="Grigoriev I.V."/>
            <person name="Nagy L.G."/>
            <person name="Martin F."/>
            <person name="Kauserud H."/>
        </authorList>
    </citation>
    <scope>NUCLEOTIDE SEQUENCE</scope>
    <source>
        <strain evidence="2">CBHHK200</strain>
    </source>
</reference>
<accession>A0AAD6X808</accession>